<keyword evidence="3" id="KW-1185">Reference proteome</keyword>
<keyword evidence="1" id="KW-0812">Transmembrane</keyword>
<dbReference type="RefSeq" id="WP_394476601.1">
    <property type="nucleotide sequence ID" value="NZ_JBIGHV010000002.1"/>
</dbReference>
<dbReference type="Proteomes" id="UP001606210">
    <property type="component" value="Unassembled WGS sequence"/>
</dbReference>
<organism evidence="2 3">
    <name type="scientific">Pelomonas parva</name>
    <dbReference type="NCBI Taxonomy" id="3299032"/>
    <lineage>
        <taxon>Bacteria</taxon>
        <taxon>Pseudomonadati</taxon>
        <taxon>Pseudomonadota</taxon>
        <taxon>Betaproteobacteria</taxon>
        <taxon>Burkholderiales</taxon>
        <taxon>Sphaerotilaceae</taxon>
        <taxon>Roseateles</taxon>
    </lineage>
</organism>
<proteinExistence type="predicted"/>
<accession>A0ABW7EYA9</accession>
<dbReference type="InterPro" id="IPR012902">
    <property type="entry name" value="N_methyl_site"/>
</dbReference>
<dbReference type="Pfam" id="PF07963">
    <property type="entry name" value="N_methyl"/>
    <property type="match status" value="1"/>
</dbReference>
<sequence length="165" mass="17985">MRAQRGGGRGFTLIEVAFVMAIVAIVLTAAVPSYSNYLAKQRLRHVAELLELDLRRARATSVEEARSVHVSFQSGPQWCWGASRQAPCNCATAQPRCEMGGISYRDHKGTLLQAGQGIHFEAGKGRAMGWTRIGLSNDRNQQLFIDLNPLGRPAICGTDARKGSC</sequence>
<dbReference type="PROSITE" id="PS00409">
    <property type="entry name" value="PROKAR_NTER_METHYL"/>
    <property type="match status" value="1"/>
</dbReference>
<keyword evidence="1" id="KW-1133">Transmembrane helix</keyword>
<dbReference type="SUPFAM" id="SSF54523">
    <property type="entry name" value="Pili subunits"/>
    <property type="match status" value="1"/>
</dbReference>
<reference evidence="2 3" key="1">
    <citation type="submission" date="2024-08" db="EMBL/GenBank/DDBJ databases">
        <authorList>
            <person name="Lu H."/>
        </authorList>
    </citation>
    <scope>NUCLEOTIDE SEQUENCE [LARGE SCALE GENOMIC DNA]</scope>
    <source>
        <strain evidence="2 3">LYH14W</strain>
    </source>
</reference>
<evidence type="ECO:0000256" key="1">
    <source>
        <dbReference type="SAM" id="Phobius"/>
    </source>
</evidence>
<name>A0ABW7EYA9_9BURK</name>
<dbReference type="Gene3D" id="3.30.700.10">
    <property type="entry name" value="Glycoprotein, Type 4 Pilin"/>
    <property type="match status" value="1"/>
</dbReference>
<comment type="caution">
    <text evidence="2">The sequence shown here is derived from an EMBL/GenBank/DDBJ whole genome shotgun (WGS) entry which is preliminary data.</text>
</comment>
<dbReference type="NCBIfam" id="TIGR02532">
    <property type="entry name" value="IV_pilin_GFxxxE"/>
    <property type="match status" value="1"/>
</dbReference>
<dbReference type="InterPro" id="IPR045584">
    <property type="entry name" value="Pilin-like"/>
</dbReference>
<feature type="transmembrane region" description="Helical" evidence="1">
    <location>
        <begin position="12"/>
        <end position="34"/>
    </location>
</feature>
<evidence type="ECO:0000313" key="3">
    <source>
        <dbReference type="Proteomes" id="UP001606210"/>
    </source>
</evidence>
<evidence type="ECO:0000313" key="2">
    <source>
        <dbReference type="EMBL" id="MFG6429283.1"/>
    </source>
</evidence>
<gene>
    <name evidence="2" type="ORF">ACG00Y_05135</name>
</gene>
<keyword evidence="1" id="KW-0472">Membrane</keyword>
<protein>
    <submittedName>
        <fullName evidence="2">Tfp pilus assembly protein FimT/FimU</fullName>
    </submittedName>
</protein>
<dbReference type="EMBL" id="JBIGHV010000002">
    <property type="protein sequence ID" value="MFG6429283.1"/>
    <property type="molecule type" value="Genomic_DNA"/>
</dbReference>